<sequence>MAAEGSLKGIRACPTPRSSPVTSSADPASCVLDASLTQAHGDMVKVFGWYDNEWGHRNRLLGLTEYVVTRFA</sequence>
<evidence type="ECO:0000256" key="1">
    <source>
        <dbReference type="SAM" id="MobiDB-lite"/>
    </source>
</evidence>
<dbReference type="Gene3D" id="3.40.50.720">
    <property type="entry name" value="NAD(P)-binding Rossmann-like Domain"/>
    <property type="match status" value="1"/>
</dbReference>
<feature type="region of interest" description="Disordered" evidence="1">
    <location>
        <begin position="1"/>
        <end position="24"/>
    </location>
</feature>
<evidence type="ECO:0000313" key="2">
    <source>
        <dbReference type="EMBL" id="GHE55280.1"/>
    </source>
</evidence>
<evidence type="ECO:0000313" key="3">
    <source>
        <dbReference type="Proteomes" id="UP000641386"/>
    </source>
</evidence>
<dbReference type="Gene3D" id="3.30.360.10">
    <property type="entry name" value="Dihydrodipicolinate Reductase, domain 2"/>
    <property type="match status" value="1"/>
</dbReference>
<gene>
    <name evidence="2" type="ORF">GCM10014715_05100</name>
</gene>
<protein>
    <recommendedName>
        <fullName evidence="4">Glyceraldehyde-3-phosphate dehydrogenase</fullName>
    </recommendedName>
</protein>
<accession>A0A918ZIN6</accession>
<dbReference type="Proteomes" id="UP000641386">
    <property type="component" value="Unassembled WGS sequence"/>
</dbReference>
<reference evidence="2" key="1">
    <citation type="journal article" date="2014" name="Int. J. Syst. Evol. Microbiol.">
        <title>Complete genome sequence of Corynebacterium casei LMG S-19264T (=DSM 44701T), isolated from a smear-ripened cheese.</title>
        <authorList>
            <consortium name="US DOE Joint Genome Institute (JGI-PGF)"/>
            <person name="Walter F."/>
            <person name="Albersmeier A."/>
            <person name="Kalinowski J."/>
            <person name="Ruckert C."/>
        </authorList>
    </citation>
    <scope>NUCLEOTIDE SEQUENCE</scope>
    <source>
        <strain evidence="2">JCM 3302</strain>
    </source>
</reference>
<keyword evidence="3" id="KW-1185">Reference proteome</keyword>
<proteinExistence type="predicted"/>
<organism evidence="2 3">
    <name type="scientific">Streptomyces spiralis</name>
    <dbReference type="NCBI Taxonomy" id="66376"/>
    <lineage>
        <taxon>Bacteria</taxon>
        <taxon>Bacillati</taxon>
        <taxon>Actinomycetota</taxon>
        <taxon>Actinomycetes</taxon>
        <taxon>Kitasatosporales</taxon>
        <taxon>Streptomycetaceae</taxon>
        <taxon>Streptomyces</taxon>
    </lineage>
</organism>
<evidence type="ECO:0008006" key="4">
    <source>
        <dbReference type="Google" id="ProtNLM"/>
    </source>
</evidence>
<dbReference type="EMBL" id="BNBC01000002">
    <property type="protein sequence ID" value="GHE55280.1"/>
    <property type="molecule type" value="Genomic_DNA"/>
</dbReference>
<dbReference type="AlphaFoldDB" id="A0A918ZIN6"/>
<name>A0A918ZIN6_9ACTN</name>
<comment type="caution">
    <text evidence="2">The sequence shown here is derived from an EMBL/GenBank/DDBJ whole genome shotgun (WGS) entry which is preliminary data.</text>
</comment>
<reference evidence="2" key="2">
    <citation type="submission" date="2020-09" db="EMBL/GenBank/DDBJ databases">
        <authorList>
            <person name="Sun Q."/>
            <person name="Ohkuma M."/>
        </authorList>
    </citation>
    <scope>NUCLEOTIDE SEQUENCE</scope>
    <source>
        <strain evidence="2">JCM 3302</strain>
    </source>
</reference>